<evidence type="ECO:0000259" key="2">
    <source>
        <dbReference type="Pfam" id="PF14678"/>
    </source>
</evidence>
<feature type="region of interest" description="Disordered" evidence="1">
    <location>
        <begin position="737"/>
        <end position="774"/>
    </location>
</feature>
<feature type="compositionally biased region" description="Low complexity" evidence="1">
    <location>
        <begin position="170"/>
        <end position="184"/>
    </location>
</feature>
<dbReference type="EMBL" id="JANCYW010000004">
    <property type="protein sequence ID" value="KAK4535213.1"/>
    <property type="molecule type" value="Genomic_DNA"/>
</dbReference>
<dbReference type="Proteomes" id="UP001301350">
    <property type="component" value="Unassembled WGS sequence"/>
</dbReference>
<organism evidence="3 4">
    <name type="scientific">Cyanidium caldarium</name>
    <name type="common">Red alga</name>
    <dbReference type="NCBI Taxonomy" id="2771"/>
    <lineage>
        <taxon>Eukaryota</taxon>
        <taxon>Rhodophyta</taxon>
        <taxon>Bangiophyceae</taxon>
        <taxon>Cyanidiales</taxon>
        <taxon>Cyanidiaceae</taxon>
        <taxon>Cyanidium</taxon>
    </lineage>
</organism>
<proteinExistence type="predicted"/>
<dbReference type="PANTHER" id="PTHR21818">
    <property type="entry name" value="BC025462 PROTEIN"/>
    <property type="match status" value="1"/>
</dbReference>
<dbReference type="InterPro" id="IPR026171">
    <property type="entry name" value="FANCI"/>
</dbReference>
<feature type="compositionally biased region" description="Low complexity" evidence="1">
    <location>
        <begin position="130"/>
        <end position="144"/>
    </location>
</feature>
<feature type="compositionally biased region" description="Low complexity" evidence="1">
    <location>
        <begin position="757"/>
        <end position="774"/>
    </location>
</feature>
<feature type="region of interest" description="Disordered" evidence="1">
    <location>
        <begin position="126"/>
        <end position="191"/>
    </location>
</feature>
<keyword evidence="4" id="KW-1185">Reference proteome</keyword>
<feature type="region of interest" description="Disordered" evidence="1">
    <location>
        <begin position="91"/>
        <end position="110"/>
    </location>
</feature>
<protein>
    <recommendedName>
        <fullName evidence="2">FANCI solenoid 4 domain-containing protein</fullName>
    </recommendedName>
</protein>
<dbReference type="InterPro" id="IPR029314">
    <property type="entry name" value="FANCI_S4"/>
</dbReference>
<name>A0AAV9ISH6_CYACA</name>
<evidence type="ECO:0000313" key="3">
    <source>
        <dbReference type="EMBL" id="KAK4535213.1"/>
    </source>
</evidence>
<dbReference type="PANTHER" id="PTHR21818:SF0">
    <property type="entry name" value="FANCONI ANEMIA GROUP I PROTEIN"/>
    <property type="match status" value="1"/>
</dbReference>
<dbReference type="Pfam" id="PF14678">
    <property type="entry name" value="FANCI_S4"/>
    <property type="match status" value="1"/>
</dbReference>
<comment type="caution">
    <text evidence="3">The sequence shown here is derived from an EMBL/GenBank/DDBJ whole genome shotgun (WGS) entry which is preliminary data.</text>
</comment>
<feature type="domain" description="FANCI solenoid 4" evidence="2">
    <location>
        <begin position="1106"/>
        <end position="1228"/>
    </location>
</feature>
<evidence type="ECO:0000313" key="4">
    <source>
        <dbReference type="Proteomes" id="UP001301350"/>
    </source>
</evidence>
<evidence type="ECO:0000256" key="1">
    <source>
        <dbReference type="SAM" id="MobiDB-lite"/>
    </source>
</evidence>
<reference evidence="3 4" key="1">
    <citation type="submission" date="2022-07" db="EMBL/GenBank/DDBJ databases">
        <title>Genome-wide signatures of adaptation to extreme environments.</title>
        <authorList>
            <person name="Cho C.H."/>
            <person name="Yoon H.S."/>
        </authorList>
    </citation>
    <scope>NUCLEOTIDE SEQUENCE [LARGE SCALE GENOMIC DNA]</scope>
    <source>
        <strain evidence="3 4">DBV 063 E5</strain>
    </source>
</reference>
<sequence length="1231" mass="132706">MARQLYDIVASVSAGVAAGSGNSWERERKLEALLPRATREERWALLEALLALPGRAFSSQQKRGGCGRLLVSFFEQLMQYVCRDWKETVGTDSRRSRSVPAKRRRDGEAPLPSIAAWLAQAVTDTTTTVSEAAGTASPTATETASEPDESEKENGQRASIASTPDAKTCSATGSAHDAAADSDSPFTSSTNAAESWETRLLAVLRRGTETCVLHDVPLSAAEWLAAIRESSPPAALHAAVAEALFATLGQEDWPAAASTSLYAAMLFCASASPLRRRLLVAMLRAPSAQLLLPPLEIVFRQERAYADEAQRLLCDATLERWAWHSERGVQLLLALASLPARFETCVRMCMTSARHWRQDREMAQWAPPTLRQRVARQTYWRHLRQAAREAGPIASVAFSLMAALLDVQALTAAEVLGADASVSHCARLVPCVLQAMYAATAARLQSSAWSRLLECLITQCPAAFLEADRVSWIRQCLDEPRPLATVLPLLPYRPEWVGEALLTCRKGLHSGEAPTRRAAIWVLVRLGSMRVAGADASARRGLLSDAELRAVASRALTTASLASRLDWYTAMAAADVTCVAASAWTEMLETHIRTTFHAPTVSDDDCPALCLGTHWLGDSLGMALSAAAHCRCDQVLLDTVQRLARLHWVDVDLGGEDEREPLSAEDGCMGVAVVEAAEAALAVLPSVVAEGDHTGGGRLAESEARRVAEALGALRQSGLRRLGTHVGRLRRLRLGMTTPTIEASAGKGAEGKRRRSSSSAAPASGSVSGKKASASATAPSAAADLWQHVPVHRALQLSQWLHRGNQVGGNWSSLASLALEALAAKPSMEVRAPEREVIVEECLRTAEEALHRQLPQVVAMALTVAAAQLPAELAADAEPAAKIYRVLGQMDAAVDVESARQAAVQRLETFSCRLLADEHAVPAATVASLEMLSWLARPTDERLRTWAQRVLAPPSVAEIEGGSVNKRRTAAMLSPLVRLACDWVHASPAYASDALPQLVRETVSVLAPSTSAAAADRLFSLLRAVAHEADAALARLEWGVTRGVQVYLEGALHAPTVTLLEAWMRLARGLAIAAEALCGNGSGNTAKRLSLPEHAEDTAVPAVATVAPWHCIEAVARAQLHAFKTLTLLAQAVLRYRLPLLRSPWQRVVQLAAARLSQSAYDLMQSAHTPVADESHRKRVRESTLFPNLVYQIEVCERALIAISRRWNDVELMRPIRRAAARDFKIAAPPS</sequence>
<dbReference type="AlphaFoldDB" id="A0AAV9ISH6"/>
<accession>A0AAV9ISH6</accession>
<dbReference type="GO" id="GO:0070182">
    <property type="term" value="F:DNA polymerase binding"/>
    <property type="evidence" value="ECO:0007669"/>
    <property type="project" value="TreeGrafter"/>
</dbReference>
<dbReference type="GO" id="GO:0006281">
    <property type="term" value="P:DNA repair"/>
    <property type="evidence" value="ECO:0007669"/>
    <property type="project" value="InterPro"/>
</dbReference>
<gene>
    <name evidence="3" type="ORF">CDCA_CDCA04G1238</name>
</gene>